<dbReference type="SUPFAM" id="SSF46785">
    <property type="entry name" value="Winged helix' DNA-binding domain"/>
    <property type="match status" value="1"/>
</dbReference>
<dbReference type="InterPro" id="IPR055771">
    <property type="entry name" value="DUF7347"/>
</dbReference>
<dbReference type="Gene3D" id="1.10.10.10">
    <property type="entry name" value="Winged helix-like DNA-binding domain superfamily/Winged helix DNA-binding domain"/>
    <property type="match status" value="1"/>
</dbReference>
<feature type="domain" description="DUF7347" evidence="1">
    <location>
        <begin position="16"/>
        <end position="96"/>
    </location>
</feature>
<accession>L9XZJ4</accession>
<evidence type="ECO:0008006" key="5">
    <source>
        <dbReference type="Google" id="ProtNLM"/>
    </source>
</evidence>
<gene>
    <name evidence="3" type="ORF">C492_02302</name>
</gene>
<dbReference type="AlphaFoldDB" id="L9XZJ4"/>
<sequence length="303" mass="33741">MTSRDDETRIDEDVVDAIGALGNRTRLEILLALAEAQHERQEQWLHMSFTELYDAVDVSSTSQFSYHLDRLVGPFLAETDDGYRLTYAGDSIVRTILAGLYENTRSFDDTDVDGVCVFCGTDSLVATVAEEQFVVRCASCDTRLLTDLLPESQTRHRSASEVVDSVGTRIWGSFTLIRNGVCPECYGPIDTDVEAHRHDDRTLYTLESTCRECWLTIHIPLEAVAVLHPAAAEFFREHGISILERPLWEFFEHIVSKAVTAEVETVDPLAATVEIVLEGESLRLVVDDELTVTPASQPGADDT</sequence>
<name>L9XZJ4_9EURY</name>
<dbReference type="OrthoDB" id="8482at2157"/>
<dbReference type="STRING" id="1227498.C492_02302"/>
<protein>
    <recommendedName>
        <fullName evidence="5">ArsR family transcriptional regulator</fullName>
    </recommendedName>
</protein>
<organism evidence="3 4">
    <name type="scientific">Natronococcus jeotgali DSM 18795</name>
    <dbReference type="NCBI Taxonomy" id="1227498"/>
    <lineage>
        <taxon>Archaea</taxon>
        <taxon>Methanobacteriati</taxon>
        <taxon>Methanobacteriota</taxon>
        <taxon>Stenosarchaea group</taxon>
        <taxon>Halobacteria</taxon>
        <taxon>Halobacteriales</taxon>
        <taxon>Natrialbaceae</taxon>
        <taxon>Natronococcus</taxon>
    </lineage>
</organism>
<keyword evidence="4" id="KW-1185">Reference proteome</keyword>
<dbReference type="EMBL" id="AOIA01000020">
    <property type="protein sequence ID" value="ELY65998.1"/>
    <property type="molecule type" value="Genomic_DNA"/>
</dbReference>
<evidence type="ECO:0000313" key="4">
    <source>
        <dbReference type="Proteomes" id="UP000011531"/>
    </source>
</evidence>
<feature type="domain" description="DUF7351" evidence="2">
    <location>
        <begin position="113"/>
        <end position="292"/>
    </location>
</feature>
<dbReference type="CDD" id="cd00090">
    <property type="entry name" value="HTH_ARSR"/>
    <property type="match status" value="1"/>
</dbReference>
<dbReference type="Proteomes" id="UP000011531">
    <property type="component" value="Unassembled WGS sequence"/>
</dbReference>
<evidence type="ECO:0000259" key="1">
    <source>
        <dbReference type="Pfam" id="PF24038"/>
    </source>
</evidence>
<dbReference type="InterPro" id="IPR036388">
    <property type="entry name" value="WH-like_DNA-bd_sf"/>
</dbReference>
<dbReference type="InterPro" id="IPR055775">
    <property type="entry name" value="DUF7351"/>
</dbReference>
<dbReference type="Pfam" id="PF24042">
    <property type="entry name" value="DUF7351"/>
    <property type="match status" value="1"/>
</dbReference>
<dbReference type="InterPro" id="IPR036390">
    <property type="entry name" value="WH_DNA-bd_sf"/>
</dbReference>
<comment type="caution">
    <text evidence="3">The sequence shown here is derived from an EMBL/GenBank/DDBJ whole genome shotgun (WGS) entry which is preliminary data.</text>
</comment>
<evidence type="ECO:0000259" key="2">
    <source>
        <dbReference type="Pfam" id="PF24042"/>
    </source>
</evidence>
<dbReference type="Pfam" id="PF24038">
    <property type="entry name" value="DUF7347"/>
    <property type="match status" value="1"/>
</dbReference>
<dbReference type="InterPro" id="IPR011991">
    <property type="entry name" value="ArsR-like_HTH"/>
</dbReference>
<evidence type="ECO:0000313" key="3">
    <source>
        <dbReference type="EMBL" id="ELY65998.1"/>
    </source>
</evidence>
<reference evidence="3 4" key="1">
    <citation type="journal article" date="2014" name="PLoS Genet.">
        <title>Phylogenetically driven sequencing of extremely halophilic archaea reveals strategies for static and dynamic osmo-response.</title>
        <authorList>
            <person name="Becker E.A."/>
            <person name="Seitzer P.M."/>
            <person name="Tritt A."/>
            <person name="Larsen D."/>
            <person name="Krusor M."/>
            <person name="Yao A.I."/>
            <person name="Wu D."/>
            <person name="Madern D."/>
            <person name="Eisen J.A."/>
            <person name="Darling A.E."/>
            <person name="Facciotti M.T."/>
        </authorList>
    </citation>
    <scope>NUCLEOTIDE SEQUENCE [LARGE SCALE GENOMIC DNA]</scope>
    <source>
        <strain evidence="3 4">DSM 18795</strain>
    </source>
</reference>
<proteinExistence type="predicted"/>
<dbReference type="RefSeq" id="WP_008420111.1">
    <property type="nucleotide sequence ID" value="NZ_AOIA01000020.1"/>
</dbReference>